<dbReference type="PATRIC" id="fig|1807.14.peg.4934"/>
<dbReference type="RefSeq" id="WP_048424950.1">
    <property type="nucleotide sequence ID" value="NZ_CALTXN010000002.1"/>
</dbReference>
<proteinExistence type="predicted"/>
<dbReference type="Gene3D" id="3.40.50.10420">
    <property type="entry name" value="NagB/RpiA/CoA transferase-like"/>
    <property type="match status" value="1"/>
</dbReference>
<dbReference type="EMBL" id="JYNU01000057">
    <property type="protein sequence ID" value="KMO69470.1"/>
    <property type="molecule type" value="Genomic_DNA"/>
</dbReference>
<name>A0A0J6VEN1_9MYCO</name>
<evidence type="ECO:0000313" key="1">
    <source>
        <dbReference type="EMBL" id="KMO69470.1"/>
    </source>
</evidence>
<dbReference type="SUPFAM" id="SSF100950">
    <property type="entry name" value="NagB/RpiA/CoA transferase-like"/>
    <property type="match status" value="1"/>
</dbReference>
<dbReference type="InterPro" id="IPR037171">
    <property type="entry name" value="NagB/RpiA_transferase-like"/>
</dbReference>
<organism evidence="1 2">
    <name type="scientific">Mycolicibacterium obuense</name>
    <dbReference type="NCBI Taxonomy" id="1807"/>
    <lineage>
        <taxon>Bacteria</taxon>
        <taxon>Bacillati</taxon>
        <taxon>Actinomycetota</taxon>
        <taxon>Actinomycetes</taxon>
        <taxon>Mycobacteriales</taxon>
        <taxon>Mycobacteriaceae</taxon>
        <taxon>Mycolicibacterium</taxon>
    </lineage>
</organism>
<dbReference type="InterPro" id="IPR024185">
    <property type="entry name" value="FTHF_cligase-like_sf"/>
</dbReference>
<evidence type="ECO:0000313" key="2">
    <source>
        <dbReference type="Proteomes" id="UP000036313"/>
    </source>
</evidence>
<sequence>MRPYLIVDDLGVTAAQAFAAPAPTRPLTCISGPSATSDIELDRFKDVHGPPALDVIIAVRVRSHVVIG</sequence>
<dbReference type="Proteomes" id="UP000036313">
    <property type="component" value="Unassembled WGS sequence"/>
</dbReference>
<protein>
    <submittedName>
        <fullName evidence="1">Uncharacterized protein</fullName>
    </submittedName>
</protein>
<dbReference type="AlphaFoldDB" id="A0A0J6VEN1"/>
<reference evidence="1 2" key="1">
    <citation type="journal article" date="2015" name="Genome Biol. Evol.">
        <title>Characterization of Three Mycobacterium spp. with Potential Use in Bioremediation by Genome Sequencing and Comparative Genomics.</title>
        <authorList>
            <person name="Das S."/>
            <person name="Pettersson B.M."/>
            <person name="Behra P.R."/>
            <person name="Ramesh M."/>
            <person name="Dasgupta S."/>
            <person name="Bhattacharya A."/>
            <person name="Kirsebom L.A."/>
        </authorList>
    </citation>
    <scope>NUCLEOTIDE SEQUENCE [LARGE SCALE GENOMIC DNA]</scope>
    <source>
        <strain evidence="1 2">DSM 44075</strain>
    </source>
</reference>
<gene>
    <name evidence="1" type="ORF">MOBUDSM44075_04896</name>
</gene>
<comment type="caution">
    <text evidence="1">The sequence shown here is derived from an EMBL/GenBank/DDBJ whole genome shotgun (WGS) entry which is preliminary data.</text>
</comment>
<accession>A0A0J6VEN1</accession>